<dbReference type="EMBL" id="GISG01286800">
    <property type="protein sequence ID" value="MBA4680432.1"/>
    <property type="molecule type" value="Transcribed_RNA"/>
</dbReference>
<reference evidence="2" key="2">
    <citation type="submission" date="2020-07" db="EMBL/GenBank/DDBJ databases">
        <authorList>
            <person name="Vera ALvarez R."/>
            <person name="Arias-Moreno D.M."/>
            <person name="Jimenez-Jacinto V."/>
            <person name="Jimenez-Bremont J.F."/>
            <person name="Swaminathan K."/>
            <person name="Moose S.P."/>
            <person name="Guerrero-Gonzalez M.L."/>
            <person name="Marino-Ramirez L."/>
            <person name="Landsman D."/>
            <person name="Rodriguez-Kessler M."/>
            <person name="Delgado-Sanchez P."/>
        </authorList>
    </citation>
    <scope>NUCLEOTIDE SEQUENCE</scope>
    <source>
        <tissue evidence="2">Cladode</tissue>
    </source>
</reference>
<organism evidence="2">
    <name type="scientific">Opuntia streptacantha</name>
    <name type="common">Prickly pear cactus</name>
    <name type="synonym">Opuntia cardona</name>
    <dbReference type="NCBI Taxonomy" id="393608"/>
    <lineage>
        <taxon>Eukaryota</taxon>
        <taxon>Viridiplantae</taxon>
        <taxon>Streptophyta</taxon>
        <taxon>Embryophyta</taxon>
        <taxon>Tracheophyta</taxon>
        <taxon>Spermatophyta</taxon>
        <taxon>Magnoliopsida</taxon>
        <taxon>eudicotyledons</taxon>
        <taxon>Gunneridae</taxon>
        <taxon>Pentapetalae</taxon>
        <taxon>Caryophyllales</taxon>
        <taxon>Cactineae</taxon>
        <taxon>Cactaceae</taxon>
        <taxon>Opuntioideae</taxon>
        <taxon>Opuntia</taxon>
    </lineage>
</organism>
<evidence type="ECO:0000256" key="1">
    <source>
        <dbReference type="SAM" id="Phobius"/>
    </source>
</evidence>
<dbReference type="AlphaFoldDB" id="A0A7C9AZE4"/>
<name>A0A7C9AZE4_OPUST</name>
<reference evidence="2" key="1">
    <citation type="journal article" date="2013" name="J. Plant Res.">
        <title>Effect of fungi and light on seed germination of three Opuntia species from semiarid lands of central Mexico.</title>
        <authorList>
            <person name="Delgado-Sanchez P."/>
            <person name="Jimenez-Bremont J.F."/>
            <person name="Guerrero-Gonzalez Mde L."/>
            <person name="Flores J."/>
        </authorList>
    </citation>
    <scope>NUCLEOTIDE SEQUENCE</scope>
    <source>
        <tissue evidence="2">Cladode</tissue>
    </source>
</reference>
<proteinExistence type="predicted"/>
<keyword evidence="1" id="KW-0472">Membrane</keyword>
<protein>
    <submittedName>
        <fullName evidence="2">Uncharacterized protein</fullName>
    </submittedName>
</protein>
<evidence type="ECO:0000313" key="2">
    <source>
        <dbReference type="EMBL" id="MBA4680432.1"/>
    </source>
</evidence>
<sequence length="125" mass="13763">MNVAFTIIEVGILPLSFLIKIAVYNGRLMKTNVVHKKICNANISTTLSFSPFSANINLLSKSTIVKKFTIARQVNMVNIGEGTPKSMIPFSYLLDTSSSVTFVVITNSILENPRSLRIASNKAKR</sequence>
<keyword evidence="1" id="KW-0812">Transmembrane</keyword>
<keyword evidence="1" id="KW-1133">Transmembrane helix</keyword>
<accession>A0A7C9AZE4</accession>
<feature type="transmembrane region" description="Helical" evidence="1">
    <location>
        <begin position="6"/>
        <end position="26"/>
    </location>
</feature>